<keyword evidence="3" id="KW-1185">Reference proteome</keyword>
<evidence type="ECO:0000313" key="4">
    <source>
        <dbReference type="WBParaSite" id="HPBE_0001430701-mRNA-1"/>
    </source>
</evidence>
<dbReference type="Proteomes" id="UP000050761">
    <property type="component" value="Unassembled WGS sequence"/>
</dbReference>
<dbReference type="AlphaFoldDB" id="A0A183FZU2"/>
<evidence type="ECO:0000256" key="1">
    <source>
        <dbReference type="SAM" id="MobiDB-lite"/>
    </source>
</evidence>
<reference evidence="2 3" key="1">
    <citation type="submission" date="2018-11" db="EMBL/GenBank/DDBJ databases">
        <authorList>
            <consortium name="Pathogen Informatics"/>
        </authorList>
    </citation>
    <scope>NUCLEOTIDE SEQUENCE [LARGE SCALE GENOMIC DNA]</scope>
</reference>
<feature type="region of interest" description="Disordered" evidence="1">
    <location>
        <begin position="21"/>
        <end position="77"/>
    </location>
</feature>
<name>A0A183FZU2_HELPZ</name>
<gene>
    <name evidence="2" type="ORF">HPBE_LOCUS14308</name>
</gene>
<sequence>MRMDTDTDPLASPEFKKALKEAMERVEQGLSAAPDELPPVSTKSLGPGGTQPSEQGVADEHTHPDEEDWFDMPKRDL</sequence>
<protein>
    <submittedName>
        <fullName evidence="4">Peroxin-19</fullName>
    </submittedName>
</protein>
<dbReference type="EMBL" id="UZAH01028304">
    <property type="protein sequence ID" value="VDO99207.1"/>
    <property type="molecule type" value="Genomic_DNA"/>
</dbReference>
<reference evidence="4" key="2">
    <citation type="submission" date="2019-09" db="UniProtKB">
        <authorList>
            <consortium name="WormBaseParasite"/>
        </authorList>
    </citation>
    <scope>IDENTIFICATION</scope>
</reference>
<evidence type="ECO:0000313" key="3">
    <source>
        <dbReference type="Proteomes" id="UP000050761"/>
    </source>
</evidence>
<dbReference type="WBParaSite" id="HPBE_0001430701-mRNA-1">
    <property type="protein sequence ID" value="HPBE_0001430701-mRNA-1"/>
    <property type="gene ID" value="HPBE_0001430701"/>
</dbReference>
<accession>A0A183FZU2</accession>
<proteinExistence type="predicted"/>
<evidence type="ECO:0000313" key="2">
    <source>
        <dbReference type="EMBL" id="VDO99207.1"/>
    </source>
</evidence>
<accession>A0A3P8AQI2</accession>
<organism evidence="3 4">
    <name type="scientific">Heligmosomoides polygyrus</name>
    <name type="common">Parasitic roundworm</name>
    <dbReference type="NCBI Taxonomy" id="6339"/>
    <lineage>
        <taxon>Eukaryota</taxon>
        <taxon>Metazoa</taxon>
        <taxon>Ecdysozoa</taxon>
        <taxon>Nematoda</taxon>
        <taxon>Chromadorea</taxon>
        <taxon>Rhabditida</taxon>
        <taxon>Rhabditina</taxon>
        <taxon>Rhabditomorpha</taxon>
        <taxon>Strongyloidea</taxon>
        <taxon>Heligmosomidae</taxon>
        <taxon>Heligmosomoides</taxon>
    </lineage>
</organism>